<dbReference type="EMBL" id="KV921862">
    <property type="protein sequence ID" value="ORE10820.1"/>
    <property type="molecule type" value="Genomic_DNA"/>
</dbReference>
<dbReference type="InterPro" id="IPR036397">
    <property type="entry name" value="RNaseH_sf"/>
</dbReference>
<accession>A0A1X0RFP3</accession>
<feature type="domain" description="Tc1-like transposase DDE" evidence="1">
    <location>
        <begin position="23"/>
        <end position="72"/>
    </location>
</feature>
<reference evidence="2" key="1">
    <citation type="journal article" date="2016" name="Proc. Natl. Acad. Sci. U.S.A.">
        <title>Lipid metabolic changes in an early divergent fungus govern the establishment of a mutualistic symbiosis with endobacteria.</title>
        <authorList>
            <person name="Lastovetsky O.A."/>
            <person name="Gaspar M.L."/>
            <person name="Mondo S.J."/>
            <person name="LaButti K.M."/>
            <person name="Sandor L."/>
            <person name="Grigoriev I.V."/>
            <person name="Henry S.A."/>
            <person name="Pawlowska T.E."/>
        </authorList>
    </citation>
    <scope>NUCLEOTIDE SEQUENCE [LARGE SCALE GENOMIC DNA]</scope>
    <source>
        <strain evidence="2">ATCC 52814</strain>
    </source>
</reference>
<dbReference type="InterPro" id="IPR038717">
    <property type="entry name" value="Tc1-like_DDE_dom"/>
</dbReference>
<dbReference type="AlphaFoldDB" id="A0A1X0RFP3"/>
<organism evidence="2">
    <name type="scientific">Rhizopus microsporus var. microsporus</name>
    <dbReference type="NCBI Taxonomy" id="86635"/>
    <lineage>
        <taxon>Eukaryota</taxon>
        <taxon>Fungi</taxon>
        <taxon>Fungi incertae sedis</taxon>
        <taxon>Mucoromycota</taxon>
        <taxon>Mucoromycotina</taxon>
        <taxon>Mucoromycetes</taxon>
        <taxon>Mucorales</taxon>
        <taxon>Mucorineae</taxon>
        <taxon>Rhizopodaceae</taxon>
        <taxon>Rhizopus</taxon>
    </lineage>
</organism>
<dbReference type="Pfam" id="PF13358">
    <property type="entry name" value="DDE_3"/>
    <property type="match status" value="1"/>
</dbReference>
<proteinExistence type="predicted"/>
<dbReference type="Proteomes" id="UP000242414">
    <property type="component" value="Unassembled WGS sequence"/>
</dbReference>
<dbReference type="GO" id="GO:0003676">
    <property type="term" value="F:nucleic acid binding"/>
    <property type="evidence" value="ECO:0007669"/>
    <property type="project" value="InterPro"/>
</dbReference>
<evidence type="ECO:0000313" key="2">
    <source>
        <dbReference type="EMBL" id="ORE10820.1"/>
    </source>
</evidence>
<sequence length="72" mass="8183">MSKSILIIHKFLLFIDEIAIVLNRLGLENMYTVMDNATIHKTSDALRAIHEYGHTPLFLPPYSPMLNPIEGC</sequence>
<name>A0A1X0RFP3_RHIZD</name>
<protein>
    <recommendedName>
        <fullName evidence="1">Tc1-like transposase DDE domain-containing protein</fullName>
    </recommendedName>
</protein>
<evidence type="ECO:0000259" key="1">
    <source>
        <dbReference type="Pfam" id="PF13358"/>
    </source>
</evidence>
<gene>
    <name evidence="2" type="ORF">BCV72DRAFT_268306</name>
</gene>
<dbReference type="Gene3D" id="3.30.420.10">
    <property type="entry name" value="Ribonuclease H-like superfamily/Ribonuclease H"/>
    <property type="match status" value="1"/>
</dbReference>
<dbReference type="VEuPathDB" id="FungiDB:BCV72DRAFT_268306"/>